<name>A0A4Q7DGQ0_9PROT</name>
<dbReference type="InterPro" id="IPR021959">
    <property type="entry name" value="DUF3576"/>
</dbReference>
<gene>
    <name evidence="1" type="ORF">EQU50_07385</name>
</gene>
<dbReference type="Pfam" id="PF12100">
    <property type="entry name" value="DUF3576"/>
    <property type="match status" value="1"/>
</dbReference>
<dbReference type="OrthoDB" id="8479681at2"/>
<proteinExistence type="predicted"/>
<reference evidence="1 2" key="1">
    <citation type="submission" date="2018-10" db="EMBL/GenBank/DDBJ databases">
        <title>An updated phylogeny of the Alphaproteobacteria reveals that the parasitic Rickettsiales and Holosporales have independent origins.</title>
        <authorList>
            <person name="Munoz-Gomez S.A."/>
            <person name="Hess S."/>
            <person name="Burger G."/>
            <person name="Lang B.F."/>
            <person name="Susko E."/>
            <person name="Slamovits C.H."/>
            <person name="Roger A.J."/>
        </authorList>
    </citation>
    <scope>NUCLEOTIDE SEQUENCE [LARGE SCALE GENOMIC DNA]</scope>
    <source>
        <strain evidence="1">HOLO01</strain>
    </source>
</reference>
<evidence type="ECO:0000313" key="2">
    <source>
        <dbReference type="Proteomes" id="UP000293550"/>
    </source>
</evidence>
<dbReference type="EMBL" id="SCFB01000015">
    <property type="protein sequence ID" value="RZI45378.1"/>
    <property type="molecule type" value="Genomic_DNA"/>
</dbReference>
<keyword evidence="2" id="KW-1185">Reference proteome</keyword>
<comment type="caution">
    <text evidence="1">The sequence shown here is derived from an EMBL/GenBank/DDBJ whole genome shotgun (WGS) entry which is preliminary data.</text>
</comment>
<organism evidence="1 2">
    <name type="scientific">Candidatus Finniella inopinata</name>
    <dbReference type="NCBI Taxonomy" id="1696036"/>
    <lineage>
        <taxon>Bacteria</taxon>
        <taxon>Pseudomonadati</taxon>
        <taxon>Pseudomonadota</taxon>
        <taxon>Alphaproteobacteria</taxon>
        <taxon>Holosporales</taxon>
        <taxon>Candidatus Paracaedibacteraceae</taxon>
        <taxon>Candidatus Finniella</taxon>
    </lineage>
</organism>
<dbReference type="Proteomes" id="UP000293550">
    <property type="component" value="Unassembled WGS sequence"/>
</dbReference>
<evidence type="ECO:0000313" key="1">
    <source>
        <dbReference type="EMBL" id="RZI45378.1"/>
    </source>
</evidence>
<protein>
    <submittedName>
        <fullName evidence="1">DUF3576 domain-containing protein</fullName>
    </submittedName>
</protein>
<sequence>MAMSFLVTACSDMNPQSKPPEDKADKRKLGFGSIAGEDLLTFGGPKKNTGSGPTLNVNQYLWKASLETLEFMPLVSADSVGGVILTDWHSTAAAPNERFKVSVYIHGSVLRADALKVIVHKQVRGVNGQWVQSNTSMQVATDLENIILSKARALRVKDTKPS</sequence>
<dbReference type="AlphaFoldDB" id="A0A4Q7DGQ0"/>
<accession>A0A4Q7DGQ0</accession>